<keyword evidence="2" id="KW-1185">Reference proteome</keyword>
<reference evidence="1 2" key="1">
    <citation type="submission" date="2021-01" db="EMBL/GenBank/DDBJ databases">
        <title>Aequorivita sp. strain KX20305, a bacterium isolated from the sediment collected at a cold seep field in South China Sea.</title>
        <authorList>
            <person name="Zhang H."/>
            <person name="Li C."/>
        </authorList>
    </citation>
    <scope>NUCLEOTIDE SEQUENCE [LARGE SCALE GENOMIC DNA]</scope>
    <source>
        <strain evidence="1 2">KX20305</strain>
    </source>
</reference>
<protein>
    <submittedName>
        <fullName evidence="1">Uncharacterized protein</fullName>
    </submittedName>
</protein>
<dbReference type="Proteomes" id="UP000629420">
    <property type="component" value="Chromosome"/>
</dbReference>
<name>A0ABX7DRD7_9FLAO</name>
<dbReference type="EMBL" id="CP068439">
    <property type="protein sequence ID" value="QQX75349.1"/>
    <property type="molecule type" value="Genomic_DNA"/>
</dbReference>
<evidence type="ECO:0000313" key="1">
    <source>
        <dbReference type="EMBL" id="QQX75349.1"/>
    </source>
</evidence>
<proteinExistence type="predicted"/>
<dbReference type="RefSeq" id="WP_202335186.1">
    <property type="nucleotide sequence ID" value="NZ_CP068439.1"/>
</dbReference>
<evidence type="ECO:0000313" key="2">
    <source>
        <dbReference type="Proteomes" id="UP000629420"/>
    </source>
</evidence>
<gene>
    <name evidence="1" type="ORF">JK629_08250</name>
</gene>
<organism evidence="1 2">
    <name type="scientific">Aequorivita iocasae</name>
    <dbReference type="NCBI Taxonomy" id="2803865"/>
    <lineage>
        <taxon>Bacteria</taxon>
        <taxon>Pseudomonadati</taxon>
        <taxon>Bacteroidota</taxon>
        <taxon>Flavobacteriia</taxon>
        <taxon>Flavobacteriales</taxon>
        <taxon>Flavobacteriaceae</taxon>
        <taxon>Aequorivita</taxon>
    </lineage>
</organism>
<sequence length="80" mass="9346">MMLQLIFTIVLLFSILGMLIWAYMENRALGRAHAQSISELESAISINYGQVNFRKQHLNNYQFMQYNLHEALVVQSEIKL</sequence>
<accession>A0ABX7DRD7</accession>